<dbReference type="InterPro" id="IPR006904">
    <property type="entry name" value="DUF716"/>
</dbReference>
<dbReference type="EMBL" id="OV696691">
    <property type="protein sequence ID" value="CAH1267507.1"/>
    <property type="molecule type" value="Genomic_DNA"/>
</dbReference>
<keyword evidence="4 6" id="KW-1133">Transmembrane helix</keyword>
<sequence>MDHGHHDHSHGADVIQAPPESGTFGSHAVLGTFFFVFGLWYAVKNCFFTLERLHAQGKQPARHKTWRDHQGCAKRTLGFLLYSMDPMFKIIACTIGILSQMSLGAHWRLRDPVTGEFVEQSDWQFVTMYSFFFFSGLVDILVRVKTPIPPNSDKFFISLALFIESYLFFYHEGASEAEDRLHQLLFIAIFGAAVAAMLWACLPESQLLPLLLSVLVLLQGTWFWQVAGVLYPLDPARRWELDSHGTLMFLPLAFCWHLLGNIGLLFVVYTIVHQFVKRGYRFPRGL</sequence>
<protein>
    <submittedName>
        <fullName evidence="7">TMEM45B protein</fullName>
    </submittedName>
</protein>
<feature type="transmembrane region" description="Helical" evidence="6">
    <location>
        <begin position="247"/>
        <end position="272"/>
    </location>
</feature>
<keyword evidence="5 6" id="KW-0472">Membrane</keyword>
<feature type="transmembrane region" description="Helical" evidence="6">
    <location>
        <begin position="207"/>
        <end position="227"/>
    </location>
</feature>
<dbReference type="OrthoDB" id="551896at2759"/>
<organism evidence="7 8">
    <name type="scientific">Branchiostoma lanceolatum</name>
    <name type="common">Common lancelet</name>
    <name type="synonym">Amphioxus lanceolatum</name>
    <dbReference type="NCBI Taxonomy" id="7740"/>
    <lineage>
        <taxon>Eukaryota</taxon>
        <taxon>Metazoa</taxon>
        <taxon>Chordata</taxon>
        <taxon>Cephalochordata</taxon>
        <taxon>Leptocardii</taxon>
        <taxon>Amphioxiformes</taxon>
        <taxon>Branchiostomatidae</taxon>
        <taxon>Branchiostoma</taxon>
    </lineage>
</organism>
<feature type="transmembrane region" description="Helical" evidence="6">
    <location>
        <begin position="154"/>
        <end position="171"/>
    </location>
</feature>
<keyword evidence="8" id="KW-1185">Reference proteome</keyword>
<dbReference type="InterPro" id="IPR042127">
    <property type="entry name" value="TMEM45"/>
</dbReference>
<evidence type="ECO:0000313" key="7">
    <source>
        <dbReference type="EMBL" id="CAH1267507.1"/>
    </source>
</evidence>
<evidence type="ECO:0000313" key="8">
    <source>
        <dbReference type="Proteomes" id="UP000838412"/>
    </source>
</evidence>
<evidence type="ECO:0000256" key="4">
    <source>
        <dbReference type="ARBA" id="ARBA00022989"/>
    </source>
</evidence>
<dbReference type="PANTHER" id="PTHR16007">
    <property type="entry name" value="EPIDIDYMAL MEMBRANE PROTEIN E9-RELATED"/>
    <property type="match status" value="1"/>
</dbReference>
<proteinExistence type="inferred from homology"/>
<feature type="transmembrane region" description="Helical" evidence="6">
    <location>
        <begin position="79"/>
        <end position="103"/>
    </location>
</feature>
<evidence type="ECO:0000256" key="1">
    <source>
        <dbReference type="ARBA" id="ARBA00004141"/>
    </source>
</evidence>
<dbReference type="Proteomes" id="UP000838412">
    <property type="component" value="Chromosome 6"/>
</dbReference>
<reference evidence="7" key="1">
    <citation type="submission" date="2022-01" db="EMBL/GenBank/DDBJ databases">
        <authorList>
            <person name="Braso-Vives M."/>
        </authorList>
    </citation>
    <scope>NUCLEOTIDE SEQUENCE</scope>
</reference>
<dbReference type="GO" id="GO:0016020">
    <property type="term" value="C:membrane"/>
    <property type="evidence" value="ECO:0007669"/>
    <property type="project" value="UniProtKB-SubCell"/>
</dbReference>
<evidence type="ECO:0000256" key="6">
    <source>
        <dbReference type="SAM" id="Phobius"/>
    </source>
</evidence>
<feature type="transmembrane region" description="Helical" evidence="6">
    <location>
        <begin position="24"/>
        <end position="43"/>
    </location>
</feature>
<feature type="transmembrane region" description="Helical" evidence="6">
    <location>
        <begin position="183"/>
        <end position="202"/>
    </location>
</feature>
<comment type="similarity">
    <text evidence="2">Belongs to the TMEM45 family.</text>
</comment>
<accession>A0A8K0A6W0</accession>
<dbReference type="PANTHER" id="PTHR16007:SF15">
    <property type="entry name" value="TRANSMEMBRANE PROTEIN 45B"/>
    <property type="match status" value="1"/>
</dbReference>
<evidence type="ECO:0000256" key="5">
    <source>
        <dbReference type="ARBA" id="ARBA00023136"/>
    </source>
</evidence>
<name>A0A8K0A6W0_BRALA</name>
<feature type="transmembrane region" description="Helical" evidence="6">
    <location>
        <begin position="123"/>
        <end position="142"/>
    </location>
</feature>
<evidence type="ECO:0000256" key="2">
    <source>
        <dbReference type="ARBA" id="ARBA00006948"/>
    </source>
</evidence>
<dbReference type="AlphaFoldDB" id="A0A8K0A6W0"/>
<keyword evidence="3 6" id="KW-0812">Transmembrane</keyword>
<evidence type="ECO:0000256" key="3">
    <source>
        <dbReference type="ARBA" id="ARBA00022692"/>
    </source>
</evidence>
<dbReference type="Pfam" id="PF04819">
    <property type="entry name" value="DUF716"/>
    <property type="match status" value="1"/>
</dbReference>
<comment type="subcellular location">
    <subcellularLocation>
        <location evidence="1">Membrane</location>
        <topology evidence="1">Multi-pass membrane protein</topology>
    </subcellularLocation>
</comment>
<gene>
    <name evidence="7" type="primary">TMEM45B</name>
    <name evidence="7" type="ORF">BLAG_LOCUS20842</name>
</gene>